<dbReference type="GO" id="GO:0046983">
    <property type="term" value="F:protein dimerization activity"/>
    <property type="evidence" value="ECO:0007669"/>
    <property type="project" value="InterPro"/>
</dbReference>
<dbReference type="KEGG" id="cep:Cri9333_4736"/>
<keyword evidence="8" id="KW-1185">Reference proteome</keyword>
<evidence type="ECO:0000313" key="7">
    <source>
        <dbReference type="EMBL" id="AFZ15514.1"/>
    </source>
</evidence>
<accession>K9W6T1</accession>
<dbReference type="PIRSF" id="PIRSF005739">
    <property type="entry name" value="O-mtase"/>
    <property type="match status" value="1"/>
</dbReference>
<dbReference type="InterPro" id="IPR036388">
    <property type="entry name" value="WH-like_DNA-bd_sf"/>
</dbReference>
<dbReference type="Gene3D" id="1.10.10.10">
    <property type="entry name" value="Winged helix-like DNA-binding domain superfamily/Winged helix DNA-binding domain"/>
    <property type="match status" value="1"/>
</dbReference>
<feature type="active site" description="Proton acceptor" evidence="4">
    <location>
        <position position="255"/>
    </location>
</feature>
<protein>
    <submittedName>
        <fullName evidence="7">O-demethylpuromycin O-methyltransferase</fullName>
        <ecNumber evidence="7">2.1.1.38</ecNumber>
    </submittedName>
</protein>
<feature type="domain" description="O-methyltransferase C-terminal" evidence="5">
    <location>
        <begin position="118"/>
        <end position="326"/>
    </location>
</feature>
<dbReference type="EMBL" id="CP003621">
    <property type="protein sequence ID" value="AFZ15514.1"/>
    <property type="molecule type" value="Genomic_DNA"/>
</dbReference>
<reference evidence="7 8" key="1">
    <citation type="submission" date="2012-06" db="EMBL/GenBank/DDBJ databases">
        <title>Finished plasmid 1 of genome of Crinalium epipsammum PCC 9333.</title>
        <authorList>
            <consortium name="US DOE Joint Genome Institute"/>
            <person name="Gugger M."/>
            <person name="Coursin T."/>
            <person name="Rippka R."/>
            <person name="Tandeau De Marsac N."/>
            <person name="Huntemann M."/>
            <person name="Wei C.-L."/>
            <person name="Han J."/>
            <person name="Detter J.C."/>
            <person name="Han C."/>
            <person name="Tapia R."/>
            <person name="Davenport K."/>
            <person name="Daligault H."/>
            <person name="Erkkila T."/>
            <person name="Gu W."/>
            <person name="Munk A.C.C."/>
            <person name="Teshima H."/>
            <person name="Xu Y."/>
            <person name="Chain P."/>
            <person name="Chen A."/>
            <person name="Krypides N."/>
            <person name="Mavromatis K."/>
            <person name="Markowitz V."/>
            <person name="Szeto E."/>
            <person name="Ivanova N."/>
            <person name="Mikhailova N."/>
            <person name="Ovchinnikova G."/>
            <person name="Pagani I."/>
            <person name="Pati A."/>
            <person name="Goodwin L."/>
            <person name="Peters L."/>
            <person name="Pitluck S."/>
            <person name="Woyke T."/>
            <person name="Kerfeld C."/>
        </authorList>
    </citation>
    <scope>NUCLEOTIDE SEQUENCE [LARGE SCALE GENOMIC DNA]</scope>
    <source>
        <strain evidence="7 8">PCC 9333</strain>
        <plasmid evidence="8">Plasmid pCRI9333.01</plasmid>
    </source>
</reference>
<keyword evidence="3" id="KW-0949">S-adenosyl-L-methionine</keyword>
<dbReference type="OrthoDB" id="7418600at2"/>
<dbReference type="GO" id="GO:0032259">
    <property type="term" value="P:methylation"/>
    <property type="evidence" value="ECO:0007669"/>
    <property type="project" value="UniProtKB-KW"/>
</dbReference>
<evidence type="ECO:0000259" key="6">
    <source>
        <dbReference type="Pfam" id="PF08100"/>
    </source>
</evidence>
<evidence type="ECO:0000256" key="1">
    <source>
        <dbReference type="ARBA" id="ARBA00022603"/>
    </source>
</evidence>
<proteinExistence type="predicted"/>
<dbReference type="InterPro" id="IPR012967">
    <property type="entry name" value="COMT_dimerisation"/>
</dbReference>
<dbReference type="Gene3D" id="1.10.287.1350">
    <property type="match status" value="1"/>
</dbReference>
<evidence type="ECO:0000313" key="8">
    <source>
        <dbReference type="Proteomes" id="UP000010472"/>
    </source>
</evidence>
<evidence type="ECO:0000256" key="4">
    <source>
        <dbReference type="PIRSR" id="PIRSR005739-1"/>
    </source>
</evidence>
<evidence type="ECO:0000256" key="2">
    <source>
        <dbReference type="ARBA" id="ARBA00022679"/>
    </source>
</evidence>
<sequence length="345" mass="37965">MSKQNNTQSSQTLPPRLALWPMISAYYVPQMIYVAAKLGIADMLKDGVKNCDELATATGTNAPALYRLMRALASVGIFAEKEEGYFDLTPVAVYLQSDIPDSIRWAAIMFAEEQYKVWGELLYSIKTGASAFDHVYGMDLYQYLAQNPEQGEIFHKAMTSIAITREDTAIATDYDFSSIKTLVDIGGGRGSTIAEILKANPTMKGILFDCAPALESAKELIEAAGVLQRCEFTVGDFFDAVPSGCDAYILKRILHDWDDERAITILKNCHRAMAKKGKILVVERLIPLGNEPFAGKLIDLDMLVMTGGIERTEKQCRSLFEAAGFQVTKIGSIQSDMSLIEGVPV</sequence>
<organism evidence="7 8">
    <name type="scientific">Crinalium epipsammum PCC 9333</name>
    <dbReference type="NCBI Taxonomy" id="1173022"/>
    <lineage>
        <taxon>Bacteria</taxon>
        <taxon>Bacillati</taxon>
        <taxon>Cyanobacteriota</taxon>
        <taxon>Cyanophyceae</taxon>
        <taxon>Gomontiellales</taxon>
        <taxon>Gomontiellaceae</taxon>
        <taxon>Crinalium</taxon>
    </lineage>
</organism>
<evidence type="ECO:0000256" key="3">
    <source>
        <dbReference type="ARBA" id="ARBA00022691"/>
    </source>
</evidence>
<dbReference type="HOGENOM" id="CLU_005533_12_0_3"/>
<keyword evidence="7" id="KW-0614">Plasmid</keyword>
<dbReference type="Pfam" id="PF00891">
    <property type="entry name" value="Methyltransf_2"/>
    <property type="match status" value="1"/>
</dbReference>
<dbReference type="Pfam" id="PF08100">
    <property type="entry name" value="Dimerisation"/>
    <property type="match status" value="1"/>
</dbReference>
<dbReference type="PATRIC" id="fig|1173022.3.peg.5117"/>
<keyword evidence="2 7" id="KW-0808">Transferase</keyword>
<dbReference type="SUPFAM" id="SSF46785">
    <property type="entry name" value="Winged helix' DNA-binding domain"/>
    <property type="match status" value="1"/>
</dbReference>
<dbReference type="InterPro" id="IPR001077">
    <property type="entry name" value="COMT_C"/>
</dbReference>
<geneLocation type="plasmid" evidence="7 8">
    <name>pCRI9333.01</name>
</geneLocation>
<dbReference type="PANTHER" id="PTHR43712:SF2">
    <property type="entry name" value="O-METHYLTRANSFERASE CICE"/>
    <property type="match status" value="1"/>
</dbReference>
<keyword evidence="1 7" id="KW-0489">Methyltransferase</keyword>
<dbReference type="SUPFAM" id="SSF53335">
    <property type="entry name" value="S-adenosyl-L-methionine-dependent methyltransferases"/>
    <property type="match status" value="1"/>
</dbReference>
<feature type="domain" description="O-methyltransferase dimerisation" evidence="6">
    <location>
        <begin position="22"/>
        <end position="95"/>
    </location>
</feature>
<dbReference type="InterPro" id="IPR036390">
    <property type="entry name" value="WH_DNA-bd_sf"/>
</dbReference>
<name>K9W6T1_9CYAN</name>
<evidence type="ECO:0000259" key="5">
    <source>
        <dbReference type="Pfam" id="PF00891"/>
    </source>
</evidence>
<dbReference type="InterPro" id="IPR016461">
    <property type="entry name" value="COMT-like"/>
</dbReference>
<dbReference type="GO" id="GO:0008171">
    <property type="term" value="F:O-methyltransferase activity"/>
    <property type="evidence" value="ECO:0007669"/>
    <property type="project" value="InterPro"/>
</dbReference>
<dbReference type="AlphaFoldDB" id="K9W6T1"/>
<dbReference type="RefSeq" id="WP_015179945.1">
    <property type="nucleotide sequence ID" value="NC_019733.1"/>
</dbReference>
<dbReference type="Gene3D" id="3.40.50.150">
    <property type="entry name" value="Vaccinia Virus protein VP39"/>
    <property type="match status" value="1"/>
</dbReference>
<dbReference type="PROSITE" id="PS51683">
    <property type="entry name" value="SAM_OMT_II"/>
    <property type="match status" value="1"/>
</dbReference>
<dbReference type="Proteomes" id="UP000010472">
    <property type="component" value="Plasmid pCRI9333.01"/>
</dbReference>
<gene>
    <name evidence="7" type="ORF">Cri9333_4736</name>
</gene>
<dbReference type="CDD" id="cd02440">
    <property type="entry name" value="AdoMet_MTases"/>
    <property type="match status" value="1"/>
</dbReference>
<dbReference type="GO" id="GO:0030739">
    <property type="term" value="F:O-demethylpuromycin O-methyltransferase activity"/>
    <property type="evidence" value="ECO:0007669"/>
    <property type="project" value="UniProtKB-EC"/>
</dbReference>
<dbReference type="EC" id="2.1.1.38" evidence="7"/>
<dbReference type="InterPro" id="IPR029063">
    <property type="entry name" value="SAM-dependent_MTases_sf"/>
</dbReference>
<dbReference type="PANTHER" id="PTHR43712">
    <property type="entry name" value="PUTATIVE (AFU_ORTHOLOGUE AFUA_4G14580)-RELATED"/>
    <property type="match status" value="1"/>
</dbReference>